<protein>
    <submittedName>
        <fullName evidence="4">Uncharacterized protein</fullName>
    </submittedName>
</protein>
<evidence type="ECO:0000259" key="3">
    <source>
        <dbReference type="Pfam" id="PF25053"/>
    </source>
</evidence>
<dbReference type="SUPFAM" id="SSF52540">
    <property type="entry name" value="P-loop containing nucleoside triphosphate hydrolases"/>
    <property type="match status" value="1"/>
</dbReference>
<dbReference type="InterPro" id="IPR056693">
    <property type="entry name" value="DUF7791"/>
</dbReference>
<keyword evidence="1" id="KW-0677">Repeat</keyword>
<dbReference type="PANTHER" id="PTHR10039:SF5">
    <property type="entry name" value="NACHT DOMAIN-CONTAINING PROTEIN"/>
    <property type="match status" value="1"/>
</dbReference>
<feature type="domain" description="Nephrocystin 3-like N-terminal" evidence="2">
    <location>
        <begin position="247"/>
        <end position="424"/>
    </location>
</feature>
<dbReference type="OrthoDB" id="443402at2759"/>
<dbReference type="Pfam" id="PF25053">
    <property type="entry name" value="DUF7791"/>
    <property type="match status" value="1"/>
</dbReference>
<dbReference type="AlphaFoldDB" id="A0A6A5YIL6"/>
<sequence>MAEAFAILGIAANISQFVSFGLQLLREGKEAYQAVDGSRAGHRELALVINDIKALSEEAKETVTLSRSRASKDFRIIYPLAEQCEKLATRLLNLLEDLKVSDSSHFRWWDAGRKSWKAFLKKTEIEDIRSQLVQIEKRLRGRVSDMLRDQSQSDILAAIRSLDGKSQRYSTEMTSKIHQWRDQVLDLVKEQAAKNSRLTQGLDEVSSKLGALAEEAQKVQNQQAVLESLTFESMKEREETIKTAHANTLDWLFKDPDTLFVDWLENHNGIYWVKGKAGSGKSTLMKYVSAHDSTMASLQIWARNQRLVTGAHFFWNAGMRQQKSRTGLLQSLLYQVLVASPNLILELFPSRLATEPWTRDELFRAFQRLSNETSTQLSAKYCFFVDGLDEYQAEDGFDNSHEDIIKLLQELAACPNIKICVSSRPWNVFLDAFDETNHKLSLEALTKADMRRYVNELLGEDERFSQLSKKDPRCLDLVPQIVEKAQGVWLWVFLVVRDLLRDVRAEEDFEFLEQRLNDFPVELEKYFANILSRIDKVHRAETARIFLINVDSVRPLPVLAFKLLEQDTKDTGFIIRENLAAIDNEEAALMAKKWRKKLNSRCRDLLEVHWSDDCSSGGIPHMNYHVDFLHRTVRDFLRDNYRDVLRQRAGSDFNAFASLCRIHLGLIKATPTSARRESSFNPLIGMVDEIMYYARYLELQGEYCGVALLDEVDDAMNAHAAAWQVESHWTNVRRPAKPRKVFQDPGQSTYIALTIQSRLLQYVTDKLDANPGILKAKRGRPLLDYALRPKRVSPANLPYRVNFLESNVDIRIVRLLLDRGADPNEKIGVLMGQTTWELFLASCYLNLEAVPHVRESWFQAMIALIEGGADPLVRIDNSHIMNKGTGFVLLRDQFQVLSVSSIARAVFGDDMKDHVISLQAKVEEILLRRQGQPSFFWRMLGFT</sequence>
<organism evidence="4 5">
    <name type="scientific">Lophiotrema nucula</name>
    <dbReference type="NCBI Taxonomy" id="690887"/>
    <lineage>
        <taxon>Eukaryota</taxon>
        <taxon>Fungi</taxon>
        <taxon>Dikarya</taxon>
        <taxon>Ascomycota</taxon>
        <taxon>Pezizomycotina</taxon>
        <taxon>Dothideomycetes</taxon>
        <taxon>Pleosporomycetidae</taxon>
        <taxon>Pleosporales</taxon>
        <taxon>Lophiotremataceae</taxon>
        <taxon>Lophiotrema</taxon>
    </lineage>
</organism>
<gene>
    <name evidence="4" type="ORF">BDV96DRAFT_590510</name>
</gene>
<dbReference type="Proteomes" id="UP000799770">
    <property type="component" value="Unassembled WGS sequence"/>
</dbReference>
<keyword evidence="5" id="KW-1185">Reference proteome</keyword>
<evidence type="ECO:0000313" key="5">
    <source>
        <dbReference type="Proteomes" id="UP000799770"/>
    </source>
</evidence>
<dbReference type="Pfam" id="PF24883">
    <property type="entry name" value="NPHP3_N"/>
    <property type="match status" value="1"/>
</dbReference>
<evidence type="ECO:0000259" key="2">
    <source>
        <dbReference type="Pfam" id="PF24883"/>
    </source>
</evidence>
<dbReference type="InterPro" id="IPR056884">
    <property type="entry name" value="NPHP3-like_N"/>
</dbReference>
<proteinExistence type="predicted"/>
<accession>A0A6A5YIL6</accession>
<dbReference type="InterPro" id="IPR027417">
    <property type="entry name" value="P-loop_NTPase"/>
</dbReference>
<evidence type="ECO:0000256" key="1">
    <source>
        <dbReference type="ARBA" id="ARBA00022737"/>
    </source>
</evidence>
<reference evidence="4" key="1">
    <citation type="journal article" date="2020" name="Stud. Mycol.">
        <title>101 Dothideomycetes genomes: a test case for predicting lifestyles and emergence of pathogens.</title>
        <authorList>
            <person name="Haridas S."/>
            <person name="Albert R."/>
            <person name="Binder M."/>
            <person name="Bloem J."/>
            <person name="Labutti K."/>
            <person name="Salamov A."/>
            <person name="Andreopoulos B."/>
            <person name="Baker S."/>
            <person name="Barry K."/>
            <person name="Bills G."/>
            <person name="Bluhm B."/>
            <person name="Cannon C."/>
            <person name="Castanera R."/>
            <person name="Culley D."/>
            <person name="Daum C."/>
            <person name="Ezra D."/>
            <person name="Gonzalez J."/>
            <person name="Henrissat B."/>
            <person name="Kuo A."/>
            <person name="Liang C."/>
            <person name="Lipzen A."/>
            <person name="Lutzoni F."/>
            <person name="Magnuson J."/>
            <person name="Mondo S."/>
            <person name="Nolan M."/>
            <person name="Ohm R."/>
            <person name="Pangilinan J."/>
            <person name="Park H.-J."/>
            <person name="Ramirez L."/>
            <person name="Alfaro M."/>
            <person name="Sun H."/>
            <person name="Tritt A."/>
            <person name="Yoshinaga Y."/>
            <person name="Zwiers L.-H."/>
            <person name="Turgeon B."/>
            <person name="Goodwin S."/>
            <person name="Spatafora J."/>
            <person name="Crous P."/>
            <person name="Grigoriev I."/>
        </authorList>
    </citation>
    <scope>NUCLEOTIDE SEQUENCE</scope>
    <source>
        <strain evidence="4">CBS 627.86</strain>
    </source>
</reference>
<feature type="domain" description="DUF7791" evidence="3">
    <location>
        <begin position="533"/>
        <end position="674"/>
    </location>
</feature>
<dbReference type="EMBL" id="ML977359">
    <property type="protein sequence ID" value="KAF2106820.1"/>
    <property type="molecule type" value="Genomic_DNA"/>
</dbReference>
<dbReference type="PANTHER" id="PTHR10039">
    <property type="entry name" value="AMELOGENIN"/>
    <property type="match status" value="1"/>
</dbReference>
<dbReference type="Gene3D" id="3.40.50.300">
    <property type="entry name" value="P-loop containing nucleotide triphosphate hydrolases"/>
    <property type="match status" value="1"/>
</dbReference>
<evidence type="ECO:0000313" key="4">
    <source>
        <dbReference type="EMBL" id="KAF2106820.1"/>
    </source>
</evidence>
<name>A0A6A5YIL6_9PLEO</name>